<dbReference type="InterPro" id="IPR036034">
    <property type="entry name" value="PDZ_sf"/>
</dbReference>
<dbReference type="EMBL" id="VFPE01000002">
    <property type="protein sequence ID" value="TQM27866.1"/>
    <property type="molecule type" value="Genomic_DNA"/>
</dbReference>
<dbReference type="Pfam" id="PF13365">
    <property type="entry name" value="Trypsin_2"/>
    <property type="match status" value="1"/>
</dbReference>
<feature type="compositionally biased region" description="Low complexity" evidence="4">
    <location>
        <begin position="12"/>
        <end position="104"/>
    </location>
</feature>
<feature type="region of interest" description="Disordered" evidence="4">
    <location>
        <begin position="359"/>
        <end position="381"/>
    </location>
</feature>
<gene>
    <name evidence="7" type="ORF">FB391_1898</name>
</gene>
<dbReference type="PANTHER" id="PTHR43343:SF3">
    <property type="entry name" value="PROTEASE DO-LIKE 8, CHLOROPLASTIC"/>
    <property type="match status" value="1"/>
</dbReference>
<dbReference type="AlphaFoldDB" id="A0A543F204"/>
<dbReference type="RefSeq" id="WP_141894165.1">
    <property type="nucleotide sequence ID" value="NZ_BAABLH010000005.1"/>
</dbReference>
<comment type="caution">
    <text evidence="7">The sequence shown here is derived from an EMBL/GenBank/DDBJ whole genome shotgun (WGS) entry which is preliminary data.</text>
</comment>
<dbReference type="InterPro" id="IPR051201">
    <property type="entry name" value="Chloro_Bact_Ser_Proteases"/>
</dbReference>
<comment type="similarity">
    <text evidence="1">Belongs to the peptidase S1C family.</text>
</comment>
<dbReference type="InterPro" id="IPR009003">
    <property type="entry name" value="Peptidase_S1_PA"/>
</dbReference>
<feature type="compositionally biased region" description="Basic and acidic residues" evidence="4">
    <location>
        <begin position="1"/>
        <end position="11"/>
    </location>
</feature>
<keyword evidence="3" id="KW-0378">Hydrolase</keyword>
<evidence type="ECO:0000256" key="5">
    <source>
        <dbReference type="SAM" id="Phobius"/>
    </source>
</evidence>
<accession>A0A543F204</accession>
<sequence>MSDNQGDRPEDQTPAVPAVPAAEPASEQPAATPPAASTEPAAQPASPVQQPAVPAQPASSAAPVSPAPFIAPGQPSAPAQAAPAQAAPAQAAPPAGYPTGAHAYARPHGYAGQPAPYPQSYAGQPAPGAPGASFGPAADAQPTLPIGGANGTAPTATATTTTAKKPTGAGKVVGLIVAAAIVGGAAGLGGAYAGVSWFAPVTSSTSAASPQTVVVNDSGRVNQTTGIAAKVVPSVVTIEATSSSAGGTGSGVVLTEDGYIATNTHVVTLDGATADATIRVTTSDGKVYDAEVVGTDPTYDLAVIKLKDASGLTPIEFADSSKLNVGDTTVAVGAPLGLANSVTEGIVSALNRSISIASSAAPDSGDQDQSQQDQNGQEAPFQFDFGQGQQQQSSGETISIAVIQTDAAINPGNSGGALVDQDGKLIGINVAIATAGGSSSDGSGSIGVGFSIPSDIAKRITDEIIKDGEATHGLLGASVRAAASVEGSTTTGAYIAEVTDGGAAGAAGLQKGDVVTTFNGVPITDATDLTAQVRAAAAGSKAEVGYVRDGKAQTVEVTLGTLEQ</sequence>
<keyword evidence="5" id="KW-0472">Membrane</keyword>
<dbReference type="SMART" id="SM00228">
    <property type="entry name" value="PDZ"/>
    <property type="match status" value="1"/>
</dbReference>
<name>A0A543F204_9MICO</name>
<feature type="region of interest" description="Disordered" evidence="4">
    <location>
        <begin position="1"/>
        <end position="165"/>
    </location>
</feature>
<feature type="transmembrane region" description="Helical" evidence="5">
    <location>
        <begin position="172"/>
        <end position="199"/>
    </location>
</feature>
<organism evidence="7 8">
    <name type="scientific">Microbacterium kyungheense</name>
    <dbReference type="NCBI Taxonomy" id="1263636"/>
    <lineage>
        <taxon>Bacteria</taxon>
        <taxon>Bacillati</taxon>
        <taxon>Actinomycetota</taxon>
        <taxon>Actinomycetes</taxon>
        <taxon>Micrococcales</taxon>
        <taxon>Microbacteriaceae</taxon>
        <taxon>Microbacterium</taxon>
    </lineage>
</organism>
<evidence type="ECO:0000313" key="7">
    <source>
        <dbReference type="EMBL" id="TQM27866.1"/>
    </source>
</evidence>
<dbReference type="Gene3D" id="2.40.10.10">
    <property type="entry name" value="Trypsin-like serine proteases"/>
    <property type="match status" value="2"/>
</dbReference>
<evidence type="ECO:0000256" key="2">
    <source>
        <dbReference type="ARBA" id="ARBA00022670"/>
    </source>
</evidence>
<keyword evidence="8" id="KW-1185">Reference proteome</keyword>
<proteinExistence type="inferred from homology"/>
<dbReference type="InterPro" id="IPR001940">
    <property type="entry name" value="Peptidase_S1C"/>
</dbReference>
<dbReference type="SUPFAM" id="SSF50494">
    <property type="entry name" value="Trypsin-like serine proteases"/>
    <property type="match status" value="1"/>
</dbReference>
<dbReference type="PRINTS" id="PR00834">
    <property type="entry name" value="PROTEASES2C"/>
</dbReference>
<dbReference type="InterPro" id="IPR043504">
    <property type="entry name" value="Peptidase_S1_PA_chymotrypsin"/>
</dbReference>
<evidence type="ECO:0000256" key="3">
    <source>
        <dbReference type="ARBA" id="ARBA00022801"/>
    </source>
</evidence>
<evidence type="ECO:0000313" key="8">
    <source>
        <dbReference type="Proteomes" id="UP000320235"/>
    </source>
</evidence>
<dbReference type="SUPFAM" id="SSF50156">
    <property type="entry name" value="PDZ domain-like"/>
    <property type="match status" value="1"/>
</dbReference>
<feature type="compositionally biased region" description="Low complexity" evidence="4">
    <location>
        <begin position="151"/>
        <end position="165"/>
    </location>
</feature>
<dbReference type="OrthoDB" id="9758917at2"/>
<dbReference type="GO" id="GO:0006508">
    <property type="term" value="P:proteolysis"/>
    <property type="evidence" value="ECO:0007669"/>
    <property type="project" value="UniProtKB-KW"/>
</dbReference>
<dbReference type="Gene3D" id="2.30.42.10">
    <property type="match status" value="1"/>
</dbReference>
<feature type="domain" description="PDZ" evidence="6">
    <location>
        <begin position="464"/>
        <end position="550"/>
    </location>
</feature>
<feature type="compositionally biased region" description="Low complexity" evidence="4">
    <location>
        <begin position="122"/>
        <end position="140"/>
    </location>
</feature>
<dbReference type="InterPro" id="IPR001478">
    <property type="entry name" value="PDZ"/>
</dbReference>
<protein>
    <submittedName>
        <fullName evidence="7">Putative serine protease PepD</fullName>
    </submittedName>
</protein>
<keyword evidence="5" id="KW-1133">Transmembrane helix</keyword>
<evidence type="ECO:0000256" key="4">
    <source>
        <dbReference type="SAM" id="MobiDB-lite"/>
    </source>
</evidence>
<dbReference type="GO" id="GO:0004252">
    <property type="term" value="F:serine-type endopeptidase activity"/>
    <property type="evidence" value="ECO:0007669"/>
    <property type="project" value="InterPro"/>
</dbReference>
<keyword evidence="2 7" id="KW-0645">Protease</keyword>
<dbReference type="Pfam" id="PF13180">
    <property type="entry name" value="PDZ_2"/>
    <property type="match status" value="1"/>
</dbReference>
<dbReference type="PROSITE" id="PS50106">
    <property type="entry name" value="PDZ"/>
    <property type="match status" value="1"/>
</dbReference>
<evidence type="ECO:0000256" key="1">
    <source>
        <dbReference type="ARBA" id="ARBA00010541"/>
    </source>
</evidence>
<evidence type="ECO:0000259" key="6">
    <source>
        <dbReference type="PROSITE" id="PS50106"/>
    </source>
</evidence>
<dbReference type="PANTHER" id="PTHR43343">
    <property type="entry name" value="PEPTIDASE S12"/>
    <property type="match status" value="1"/>
</dbReference>
<reference evidence="7 8" key="1">
    <citation type="submission" date="2019-06" db="EMBL/GenBank/DDBJ databases">
        <title>Sequencing the genomes of 1000 actinobacteria strains.</title>
        <authorList>
            <person name="Klenk H.-P."/>
        </authorList>
    </citation>
    <scope>NUCLEOTIDE SEQUENCE [LARGE SCALE GENOMIC DNA]</scope>
    <source>
        <strain evidence="7 8">DSM 105492</strain>
    </source>
</reference>
<dbReference type="Proteomes" id="UP000320235">
    <property type="component" value="Unassembled WGS sequence"/>
</dbReference>
<keyword evidence="5" id="KW-0812">Transmembrane</keyword>